<dbReference type="FunFam" id="1.10.287.130:FF:000001">
    <property type="entry name" value="Two-component sensor histidine kinase"/>
    <property type="match status" value="1"/>
</dbReference>
<keyword evidence="7" id="KW-0902">Two-component regulatory system</keyword>
<comment type="catalytic activity">
    <reaction evidence="1">
        <text>ATP + protein L-histidine = ADP + protein N-phospho-L-histidine.</text>
        <dbReference type="EC" id="2.7.13.3"/>
    </reaction>
</comment>
<dbReference type="InterPro" id="IPR036890">
    <property type="entry name" value="HATPase_C_sf"/>
</dbReference>
<dbReference type="SUPFAM" id="SSF55874">
    <property type="entry name" value="ATPase domain of HSP90 chaperone/DNA topoisomerase II/histidine kinase"/>
    <property type="match status" value="1"/>
</dbReference>
<accession>A0A143YAH7</accession>
<evidence type="ECO:0000256" key="1">
    <source>
        <dbReference type="ARBA" id="ARBA00000085"/>
    </source>
</evidence>
<keyword evidence="15" id="KW-1185">Reference proteome</keyword>
<organism evidence="12 14">
    <name type="scientific">Trichococcus ilyis</name>
    <dbReference type="NCBI Taxonomy" id="640938"/>
    <lineage>
        <taxon>Bacteria</taxon>
        <taxon>Bacillati</taxon>
        <taxon>Bacillota</taxon>
        <taxon>Bacilli</taxon>
        <taxon>Lactobacillales</taxon>
        <taxon>Carnobacteriaceae</taxon>
        <taxon>Trichococcus</taxon>
    </lineage>
</organism>
<sequence>MKYVYQQILAFFALILLTVSTTGILIIQYVTSNVYDEKEAQLYGYAESVIDQNMTIQQLESGSALVSNQDVSFAIFDAEDHMVYPQATDLYTSGISAEDFERLAAGERISLTERDRGFMNEKKPFLTVYLPLFNATTAEFTGFIAVGSPVKGIEDEISEIEHNLLVAVLTSGGIAIILSLGIANYLTRRIKRMRRATHEIASGNFDIALENYHKDEFDELSEDFNQMARSLKASNEEVERQENLRRQFMMDVAHEMRTPLTTINGILEGLQHHMIPEGSRDRSMQLMQKETKRLIRLVNENLDYEKIRSNQIVLVKQEFSAKEALENVAEQMRSKAEARADRIIVQAETADRIYADYDRFIQIMVNLTQNAIQFTKNGTITLSSFPDGEQQVIQVKDTGIGIEKKDITSIWERFYKVDVSRKNTKFGESGIGLAVVQSLVLNHKGTIDVESDPGEGTTFTITLPTKAVSEKDK</sequence>
<keyword evidence="6 13" id="KW-0418">Kinase</keyword>
<dbReference type="InterPro" id="IPR003661">
    <property type="entry name" value="HisK_dim/P_dom"/>
</dbReference>
<dbReference type="Gene3D" id="1.10.287.130">
    <property type="match status" value="1"/>
</dbReference>
<dbReference type="PROSITE" id="PS50109">
    <property type="entry name" value="HIS_KIN"/>
    <property type="match status" value="1"/>
</dbReference>
<evidence type="ECO:0000256" key="4">
    <source>
        <dbReference type="ARBA" id="ARBA00022553"/>
    </source>
</evidence>
<dbReference type="GO" id="GO:0000155">
    <property type="term" value="F:phosphorelay sensor kinase activity"/>
    <property type="evidence" value="ECO:0007669"/>
    <property type="project" value="InterPro"/>
</dbReference>
<keyword evidence="9" id="KW-0812">Transmembrane</keyword>
<name>A0A143YAH7_9LACT</name>
<dbReference type="Gene3D" id="6.10.340.10">
    <property type="match status" value="1"/>
</dbReference>
<dbReference type="SUPFAM" id="SSF47384">
    <property type="entry name" value="Homodimeric domain of signal transducing histidine kinase"/>
    <property type="match status" value="1"/>
</dbReference>
<evidence type="ECO:0000256" key="8">
    <source>
        <dbReference type="ARBA" id="ARBA00023136"/>
    </source>
</evidence>
<keyword evidence="5" id="KW-0808">Transferase</keyword>
<feature type="domain" description="Histidine kinase" evidence="10">
    <location>
        <begin position="251"/>
        <end position="467"/>
    </location>
</feature>
<evidence type="ECO:0000313" key="15">
    <source>
        <dbReference type="Proteomes" id="UP000199280"/>
    </source>
</evidence>
<dbReference type="EMBL" id="FNYT01000011">
    <property type="protein sequence ID" value="SEJ30463.1"/>
    <property type="molecule type" value="Genomic_DNA"/>
</dbReference>
<evidence type="ECO:0000313" key="12">
    <source>
        <dbReference type="EMBL" id="CZQ84390.1"/>
    </source>
</evidence>
<dbReference type="CDD" id="cd00082">
    <property type="entry name" value="HisKA"/>
    <property type="match status" value="1"/>
</dbReference>
<reference evidence="13 15" key="2">
    <citation type="submission" date="2016-10" db="EMBL/GenBank/DDBJ databases">
        <authorList>
            <person name="Varghese N."/>
            <person name="Submissions S."/>
        </authorList>
    </citation>
    <scope>NUCLEOTIDE SEQUENCE [LARGE SCALE GENOMIC DNA]</scope>
    <source>
        <strain evidence="13 15">DSM 22150</strain>
    </source>
</reference>
<dbReference type="FunFam" id="3.30.565.10:FF:000006">
    <property type="entry name" value="Sensor histidine kinase WalK"/>
    <property type="match status" value="1"/>
</dbReference>
<evidence type="ECO:0000256" key="3">
    <source>
        <dbReference type="ARBA" id="ARBA00012438"/>
    </source>
</evidence>
<dbReference type="Proteomes" id="UP000199280">
    <property type="component" value="Unassembled WGS sequence"/>
</dbReference>
<dbReference type="EMBL" id="FJNB01000002">
    <property type="protein sequence ID" value="CZQ84390.1"/>
    <property type="molecule type" value="Genomic_DNA"/>
</dbReference>
<dbReference type="SMART" id="SM00388">
    <property type="entry name" value="HisKA"/>
    <property type="match status" value="1"/>
</dbReference>
<dbReference type="RefSeq" id="WP_068620948.1">
    <property type="nucleotide sequence ID" value="NZ_FJNB01000002.1"/>
</dbReference>
<feature type="transmembrane region" description="Helical" evidence="9">
    <location>
        <begin position="164"/>
        <end position="186"/>
    </location>
</feature>
<dbReference type="PANTHER" id="PTHR43711:SF1">
    <property type="entry name" value="HISTIDINE KINASE 1"/>
    <property type="match status" value="1"/>
</dbReference>
<dbReference type="PRINTS" id="PR00344">
    <property type="entry name" value="BCTRLSENSOR"/>
</dbReference>
<comment type="subcellular location">
    <subcellularLocation>
        <location evidence="2">Membrane</location>
    </subcellularLocation>
</comment>
<dbReference type="Proteomes" id="UP000076878">
    <property type="component" value="Unassembled WGS sequence"/>
</dbReference>
<keyword evidence="8 9" id="KW-0472">Membrane</keyword>
<reference evidence="12 14" key="1">
    <citation type="submission" date="2016-02" db="EMBL/GenBank/DDBJ databases">
        <authorList>
            <person name="Wen L."/>
            <person name="He K."/>
            <person name="Yang H."/>
        </authorList>
    </citation>
    <scope>NUCLEOTIDE SEQUENCE [LARGE SCALE GENOMIC DNA]</scope>
    <source>
        <strain evidence="12">Trichococcus_R210</strain>
    </source>
</reference>
<dbReference type="InterPro" id="IPR003660">
    <property type="entry name" value="HAMP_dom"/>
</dbReference>
<dbReference type="SMART" id="SM00304">
    <property type="entry name" value="HAMP"/>
    <property type="match status" value="1"/>
</dbReference>
<dbReference type="AlphaFoldDB" id="A0A143YAH7"/>
<evidence type="ECO:0000313" key="13">
    <source>
        <dbReference type="EMBL" id="SEJ30463.1"/>
    </source>
</evidence>
<dbReference type="EC" id="2.7.13.3" evidence="3"/>
<dbReference type="Pfam" id="PF00672">
    <property type="entry name" value="HAMP"/>
    <property type="match status" value="1"/>
</dbReference>
<keyword evidence="4" id="KW-0597">Phosphoprotein</keyword>
<dbReference type="CDD" id="cd06225">
    <property type="entry name" value="HAMP"/>
    <property type="match status" value="1"/>
</dbReference>
<dbReference type="PROSITE" id="PS50885">
    <property type="entry name" value="HAMP"/>
    <property type="match status" value="1"/>
</dbReference>
<gene>
    <name evidence="13" type="ORF">SAMN05216375_1112</name>
    <name evidence="12" type="ORF">TR210_352</name>
</gene>
<dbReference type="Pfam" id="PF02518">
    <property type="entry name" value="HATPase_c"/>
    <property type="match status" value="1"/>
</dbReference>
<protein>
    <recommendedName>
        <fullName evidence="3">histidine kinase</fullName>
        <ecNumber evidence="3">2.7.13.3</ecNumber>
    </recommendedName>
</protein>
<evidence type="ECO:0000313" key="14">
    <source>
        <dbReference type="Proteomes" id="UP000076878"/>
    </source>
</evidence>
<dbReference type="InterPro" id="IPR005467">
    <property type="entry name" value="His_kinase_dom"/>
</dbReference>
<dbReference type="SUPFAM" id="SSF158472">
    <property type="entry name" value="HAMP domain-like"/>
    <property type="match status" value="1"/>
</dbReference>
<dbReference type="InterPro" id="IPR036097">
    <property type="entry name" value="HisK_dim/P_sf"/>
</dbReference>
<evidence type="ECO:0000256" key="9">
    <source>
        <dbReference type="SAM" id="Phobius"/>
    </source>
</evidence>
<dbReference type="InterPro" id="IPR050736">
    <property type="entry name" value="Sensor_HK_Regulatory"/>
</dbReference>
<dbReference type="PANTHER" id="PTHR43711">
    <property type="entry name" value="TWO-COMPONENT HISTIDINE KINASE"/>
    <property type="match status" value="1"/>
</dbReference>
<evidence type="ECO:0000256" key="2">
    <source>
        <dbReference type="ARBA" id="ARBA00004370"/>
    </source>
</evidence>
<evidence type="ECO:0000259" key="10">
    <source>
        <dbReference type="PROSITE" id="PS50109"/>
    </source>
</evidence>
<dbReference type="STRING" id="640938.TR210_352"/>
<dbReference type="InterPro" id="IPR004358">
    <property type="entry name" value="Sig_transdc_His_kin-like_C"/>
</dbReference>
<evidence type="ECO:0000256" key="6">
    <source>
        <dbReference type="ARBA" id="ARBA00022777"/>
    </source>
</evidence>
<evidence type="ECO:0000259" key="11">
    <source>
        <dbReference type="PROSITE" id="PS50885"/>
    </source>
</evidence>
<dbReference type="SMART" id="SM00387">
    <property type="entry name" value="HATPase_c"/>
    <property type="match status" value="1"/>
</dbReference>
<dbReference type="Gene3D" id="3.30.565.10">
    <property type="entry name" value="Histidine kinase-like ATPase, C-terminal domain"/>
    <property type="match status" value="1"/>
</dbReference>
<proteinExistence type="predicted"/>
<dbReference type="GO" id="GO:0016020">
    <property type="term" value="C:membrane"/>
    <property type="evidence" value="ECO:0007669"/>
    <property type="project" value="UniProtKB-SubCell"/>
</dbReference>
<dbReference type="Pfam" id="PF00512">
    <property type="entry name" value="HisKA"/>
    <property type="match status" value="1"/>
</dbReference>
<evidence type="ECO:0000256" key="5">
    <source>
        <dbReference type="ARBA" id="ARBA00022679"/>
    </source>
</evidence>
<evidence type="ECO:0000256" key="7">
    <source>
        <dbReference type="ARBA" id="ARBA00023012"/>
    </source>
</evidence>
<keyword evidence="9" id="KW-1133">Transmembrane helix</keyword>
<feature type="domain" description="HAMP" evidence="11">
    <location>
        <begin position="184"/>
        <end position="236"/>
    </location>
</feature>
<dbReference type="OrthoDB" id="3436at2"/>
<dbReference type="InterPro" id="IPR003594">
    <property type="entry name" value="HATPase_dom"/>
</dbReference>